<dbReference type="PANTHER" id="PTHR46094">
    <property type="entry name" value="INTEGRATOR COMPLEX SUBUNIT 9"/>
    <property type="match status" value="1"/>
</dbReference>
<dbReference type="Proteomes" id="UP000789375">
    <property type="component" value="Unassembled WGS sequence"/>
</dbReference>
<feature type="non-terminal residue" evidence="1">
    <location>
        <position position="91"/>
    </location>
</feature>
<dbReference type="GO" id="GO:0016180">
    <property type="term" value="P:snRNA processing"/>
    <property type="evidence" value="ECO:0007669"/>
    <property type="project" value="InterPro"/>
</dbReference>
<dbReference type="GO" id="GO:0032039">
    <property type="term" value="C:integrator complex"/>
    <property type="evidence" value="ECO:0007669"/>
    <property type="project" value="InterPro"/>
</dbReference>
<reference evidence="1" key="1">
    <citation type="submission" date="2021-06" db="EMBL/GenBank/DDBJ databases">
        <authorList>
            <person name="Kallberg Y."/>
            <person name="Tangrot J."/>
            <person name="Rosling A."/>
        </authorList>
    </citation>
    <scope>NUCLEOTIDE SEQUENCE</scope>
    <source>
        <strain evidence="1">87-6 pot B 2015</strain>
    </source>
</reference>
<organism evidence="1 2">
    <name type="scientific">Funneliformis mosseae</name>
    <name type="common">Endomycorrhizal fungus</name>
    <name type="synonym">Glomus mosseae</name>
    <dbReference type="NCBI Taxonomy" id="27381"/>
    <lineage>
        <taxon>Eukaryota</taxon>
        <taxon>Fungi</taxon>
        <taxon>Fungi incertae sedis</taxon>
        <taxon>Mucoromycota</taxon>
        <taxon>Glomeromycotina</taxon>
        <taxon>Glomeromycetes</taxon>
        <taxon>Glomerales</taxon>
        <taxon>Glomeraceae</taxon>
        <taxon>Funneliformis</taxon>
    </lineage>
</organism>
<proteinExistence type="predicted"/>
<accession>A0A9N9ASD6</accession>
<dbReference type="EMBL" id="CAJVPP010001176">
    <property type="protein sequence ID" value="CAG8539202.1"/>
    <property type="molecule type" value="Genomic_DNA"/>
</dbReference>
<sequence length="91" mass="9931">DIQTCIDKVRPVRFGEHLVVTAYSSGYCLGAANWLIDCGGEKIITSSSTIPIHPLPLDEAAFNDVDIVILSDLRDGDSSIFENILMEIGQH</sequence>
<dbReference type="Gene3D" id="3.60.15.10">
    <property type="entry name" value="Ribonuclease Z/Hydroxyacylglutathione hydrolase-like"/>
    <property type="match status" value="1"/>
</dbReference>
<dbReference type="InterPro" id="IPR036866">
    <property type="entry name" value="RibonucZ/Hydroxyglut_hydro"/>
</dbReference>
<dbReference type="AlphaFoldDB" id="A0A9N9ASD6"/>
<evidence type="ECO:0000313" key="1">
    <source>
        <dbReference type="EMBL" id="CAG8539202.1"/>
    </source>
</evidence>
<name>A0A9N9ASD6_FUNMO</name>
<keyword evidence="2" id="KW-1185">Reference proteome</keyword>
<gene>
    <name evidence="1" type="ORF">FMOSSE_LOCUS5895</name>
</gene>
<protein>
    <submittedName>
        <fullName evidence="1">6228_t:CDS:1</fullName>
    </submittedName>
</protein>
<comment type="caution">
    <text evidence="1">The sequence shown here is derived from an EMBL/GenBank/DDBJ whole genome shotgun (WGS) entry which is preliminary data.</text>
</comment>
<dbReference type="InterPro" id="IPR027074">
    <property type="entry name" value="Integrator_9su"/>
</dbReference>
<evidence type="ECO:0000313" key="2">
    <source>
        <dbReference type="Proteomes" id="UP000789375"/>
    </source>
</evidence>
<dbReference type="SUPFAM" id="SSF56281">
    <property type="entry name" value="Metallo-hydrolase/oxidoreductase"/>
    <property type="match status" value="1"/>
</dbReference>